<dbReference type="Proteomes" id="UP000722625">
    <property type="component" value="Unassembled WGS sequence"/>
</dbReference>
<keyword evidence="3" id="KW-1185">Reference proteome</keyword>
<keyword evidence="1" id="KW-0175">Coiled coil</keyword>
<comment type="caution">
    <text evidence="2">The sequence shown here is derived from an EMBL/GenBank/DDBJ whole genome shotgun (WGS) entry which is preliminary data.</text>
</comment>
<evidence type="ECO:0000313" key="2">
    <source>
        <dbReference type="EMBL" id="MBS7230188.1"/>
    </source>
</evidence>
<name>A0ABS5P7A0_9FLAO</name>
<protein>
    <recommendedName>
        <fullName evidence="4">Transcriptional regulator</fullName>
    </recommendedName>
</protein>
<sequence length="129" mass="15186">MTKIQRVRKICKWLIFIDYADNDADLAKKLGYTKSSFSQIMNEKVPLSDKFVNTIVNSNENINIVWINDGKGDMLIDKSNGIMPFYENSIVKIKEVEDRIKFYKEMIEFIEQKLQDSEDEKKRLKLLAK</sequence>
<dbReference type="EMBL" id="JAGYVZ010000003">
    <property type="protein sequence ID" value="MBS7230188.1"/>
    <property type="molecule type" value="Genomic_DNA"/>
</dbReference>
<feature type="coiled-coil region" evidence="1">
    <location>
        <begin position="93"/>
        <end position="127"/>
    </location>
</feature>
<evidence type="ECO:0000256" key="1">
    <source>
        <dbReference type="SAM" id="Coils"/>
    </source>
</evidence>
<evidence type="ECO:0000313" key="3">
    <source>
        <dbReference type="Proteomes" id="UP000722625"/>
    </source>
</evidence>
<reference evidence="2 3" key="1">
    <citation type="journal article" date="2018" name="Int. J. Syst. Evol. Microbiol.">
        <title>Flavobacterium chryseum sp. nov. and Flavobacterium psychroterrae sp. nov., novel environmental bacteria isolated from Antarctica.</title>
        <authorList>
            <person name="Kralova S."/>
            <person name="Svec P."/>
            <person name="Busse H.J."/>
            <person name="Stankova E."/>
            <person name="Vaczi P."/>
            <person name="Sedlacek I."/>
        </authorList>
    </citation>
    <scope>NUCLEOTIDE SEQUENCE [LARGE SCALE GENOMIC DNA]</scope>
    <source>
        <strain evidence="2 3">CCM 8827</strain>
    </source>
</reference>
<accession>A0ABS5P7A0</accession>
<organism evidence="2 3">
    <name type="scientific">Flavobacterium psychroterrae</name>
    <dbReference type="NCBI Taxonomy" id="2133767"/>
    <lineage>
        <taxon>Bacteria</taxon>
        <taxon>Pseudomonadati</taxon>
        <taxon>Bacteroidota</taxon>
        <taxon>Flavobacteriia</taxon>
        <taxon>Flavobacteriales</taxon>
        <taxon>Flavobacteriaceae</taxon>
        <taxon>Flavobacterium</taxon>
    </lineage>
</organism>
<gene>
    <name evidence="2" type="ORF">KHA90_04050</name>
</gene>
<dbReference type="RefSeq" id="WP_213295703.1">
    <property type="nucleotide sequence ID" value="NZ_JAGYVZ010000003.1"/>
</dbReference>
<evidence type="ECO:0008006" key="4">
    <source>
        <dbReference type="Google" id="ProtNLM"/>
    </source>
</evidence>
<proteinExistence type="predicted"/>